<reference evidence="3" key="1">
    <citation type="submission" date="2022-08" db="EMBL/GenBank/DDBJ databases">
        <title>Genome sequencing of akame (Lates japonicus).</title>
        <authorList>
            <person name="Hashiguchi Y."/>
            <person name="Takahashi H."/>
        </authorList>
    </citation>
    <scope>NUCLEOTIDE SEQUENCE</scope>
    <source>
        <strain evidence="3">Kochi</strain>
    </source>
</reference>
<feature type="compositionally biased region" description="Low complexity" evidence="1">
    <location>
        <begin position="223"/>
        <end position="234"/>
    </location>
</feature>
<feature type="region of interest" description="Disordered" evidence="1">
    <location>
        <begin position="211"/>
        <end position="238"/>
    </location>
</feature>
<dbReference type="AlphaFoldDB" id="A0AAD3R6G9"/>
<evidence type="ECO:0000313" key="4">
    <source>
        <dbReference type="Proteomes" id="UP001279410"/>
    </source>
</evidence>
<evidence type="ECO:0000313" key="3">
    <source>
        <dbReference type="EMBL" id="GLD56911.1"/>
    </source>
</evidence>
<evidence type="ECO:0000259" key="2">
    <source>
        <dbReference type="Pfam" id="PF23081"/>
    </source>
</evidence>
<evidence type="ECO:0000256" key="1">
    <source>
        <dbReference type="SAM" id="MobiDB-lite"/>
    </source>
</evidence>
<feature type="region of interest" description="Disordered" evidence="1">
    <location>
        <begin position="30"/>
        <end position="77"/>
    </location>
</feature>
<protein>
    <submittedName>
        <fullName evidence="3">Kinesin-like protein KIF26A</fullName>
    </submittedName>
</protein>
<feature type="region of interest" description="Disordered" evidence="1">
    <location>
        <begin position="276"/>
        <end position="305"/>
    </location>
</feature>
<dbReference type="EMBL" id="BRZM01000028">
    <property type="protein sequence ID" value="GLD56911.1"/>
    <property type="molecule type" value="Genomic_DNA"/>
</dbReference>
<gene>
    <name evidence="3" type="ORF">AKAME5_000919900</name>
</gene>
<name>A0AAD3R6G9_LATJO</name>
<dbReference type="InterPro" id="IPR057090">
    <property type="entry name" value="HTH_KIF26A_B_1st"/>
</dbReference>
<sequence>MYSQYWNTARGHRLDYRRYTVVEGETPLPLGSTYRRKRLRSAGEEDDEEARRSCTSRPNPEGSLSAGELSRYGKPEEEEEEELQRLCQRCHIMASQLNRQAAALADTTALKALICSLCSGQNTNRTPLMLVSVARTDSELWTRPAHPFLSGSAAMLKDLAYTSFLFEKLQRLQWPRRIRHASIDAHCDICGASFQQLRRLALRRALGVSREMAPRPATPSVPTPTTTTCDPLAPEGGWVGDELPLKQQRWSYEEQQQGGGAAWRWGGVQSTYLGGGGAKSLATVTPPPERTPLPGGSMESVLLQT</sequence>
<proteinExistence type="predicted"/>
<comment type="caution">
    <text evidence="3">The sequence shown here is derived from an EMBL/GenBank/DDBJ whole genome shotgun (WGS) entry which is preliminary data.</text>
</comment>
<dbReference type="Proteomes" id="UP001279410">
    <property type="component" value="Unassembled WGS sequence"/>
</dbReference>
<keyword evidence="4" id="KW-1185">Reference proteome</keyword>
<organism evidence="3 4">
    <name type="scientific">Lates japonicus</name>
    <name type="common">Japanese lates</name>
    <dbReference type="NCBI Taxonomy" id="270547"/>
    <lineage>
        <taxon>Eukaryota</taxon>
        <taxon>Metazoa</taxon>
        <taxon>Chordata</taxon>
        <taxon>Craniata</taxon>
        <taxon>Vertebrata</taxon>
        <taxon>Euteleostomi</taxon>
        <taxon>Actinopterygii</taxon>
        <taxon>Neopterygii</taxon>
        <taxon>Teleostei</taxon>
        <taxon>Neoteleostei</taxon>
        <taxon>Acanthomorphata</taxon>
        <taxon>Carangaria</taxon>
        <taxon>Carangaria incertae sedis</taxon>
        <taxon>Centropomidae</taxon>
        <taxon>Lates</taxon>
    </lineage>
</organism>
<dbReference type="Pfam" id="PF23081">
    <property type="entry name" value="HTH_KIF26A_B_1st"/>
    <property type="match status" value="1"/>
</dbReference>
<accession>A0AAD3R6G9</accession>
<feature type="domain" description="Kinesin-like protein KIF26A/B helical" evidence="2">
    <location>
        <begin position="150"/>
        <end position="207"/>
    </location>
</feature>